<dbReference type="Proteomes" id="UP001162640">
    <property type="component" value="Unassembled WGS sequence"/>
</dbReference>
<dbReference type="InterPro" id="IPR023393">
    <property type="entry name" value="START-like_dom_sf"/>
</dbReference>
<keyword evidence="6" id="KW-0472">Membrane</keyword>
<evidence type="ECO:0000256" key="1">
    <source>
        <dbReference type="ARBA" id="ARBA00022527"/>
    </source>
</evidence>
<dbReference type="PANTHER" id="PTHR44329:SF298">
    <property type="entry name" value="MIXED LINEAGE KINASE DOMAIN-LIKE PROTEIN"/>
    <property type="match status" value="1"/>
</dbReference>
<feature type="region of interest" description="Disordered" evidence="5">
    <location>
        <begin position="873"/>
        <end position="895"/>
    </location>
</feature>
<dbReference type="GO" id="GO:0008289">
    <property type="term" value="F:lipid binding"/>
    <property type="evidence" value="ECO:0007669"/>
    <property type="project" value="InterPro"/>
</dbReference>
<evidence type="ECO:0000313" key="8">
    <source>
        <dbReference type="EMBL" id="GMH83442.1"/>
    </source>
</evidence>
<feature type="transmembrane region" description="Helical" evidence="6">
    <location>
        <begin position="517"/>
        <end position="539"/>
    </location>
</feature>
<dbReference type="PROSITE" id="PS00107">
    <property type="entry name" value="PROTEIN_KINASE_ATP"/>
    <property type="match status" value="1"/>
</dbReference>
<dbReference type="PROSITE" id="PS50011">
    <property type="entry name" value="PROTEIN_KINASE_DOM"/>
    <property type="match status" value="1"/>
</dbReference>
<feature type="region of interest" description="Disordered" evidence="5">
    <location>
        <begin position="292"/>
        <end position="334"/>
    </location>
</feature>
<gene>
    <name evidence="8" type="ORF">TL16_g09600</name>
</gene>
<evidence type="ECO:0000313" key="9">
    <source>
        <dbReference type="Proteomes" id="UP001162640"/>
    </source>
</evidence>
<evidence type="ECO:0000259" key="7">
    <source>
        <dbReference type="PROSITE" id="PS50011"/>
    </source>
</evidence>
<comment type="caution">
    <text evidence="8">The sequence shown here is derived from an EMBL/GenBank/DDBJ whole genome shotgun (WGS) entry which is preliminary data.</text>
</comment>
<feature type="binding site" evidence="4">
    <location>
        <position position="746"/>
    </location>
    <ligand>
        <name>ATP</name>
        <dbReference type="ChEBI" id="CHEBI:30616"/>
    </ligand>
</feature>
<evidence type="ECO:0000256" key="2">
    <source>
        <dbReference type="ARBA" id="ARBA00022741"/>
    </source>
</evidence>
<evidence type="ECO:0000256" key="3">
    <source>
        <dbReference type="ARBA" id="ARBA00022840"/>
    </source>
</evidence>
<feature type="domain" description="Protein kinase" evidence="7">
    <location>
        <begin position="719"/>
        <end position="1019"/>
    </location>
</feature>
<accession>A0A9W7B3Y2</accession>
<evidence type="ECO:0000256" key="4">
    <source>
        <dbReference type="PROSITE-ProRule" id="PRU10141"/>
    </source>
</evidence>
<dbReference type="Gene3D" id="3.30.530.20">
    <property type="match status" value="2"/>
</dbReference>
<feature type="region of interest" description="Disordered" evidence="5">
    <location>
        <begin position="1422"/>
        <end position="1450"/>
    </location>
</feature>
<feature type="transmembrane region" description="Helical" evidence="6">
    <location>
        <begin position="474"/>
        <end position="496"/>
    </location>
</feature>
<proteinExistence type="predicted"/>
<organism evidence="8 9">
    <name type="scientific">Triparma laevis f. inornata</name>
    <dbReference type="NCBI Taxonomy" id="1714386"/>
    <lineage>
        <taxon>Eukaryota</taxon>
        <taxon>Sar</taxon>
        <taxon>Stramenopiles</taxon>
        <taxon>Ochrophyta</taxon>
        <taxon>Bolidophyceae</taxon>
        <taxon>Parmales</taxon>
        <taxon>Triparmaceae</taxon>
        <taxon>Triparma</taxon>
    </lineage>
</organism>
<feature type="compositionally biased region" description="Polar residues" evidence="5">
    <location>
        <begin position="45"/>
        <end position="55"/>
    </location>
</feature>
<dbReference type="GO" id="GO:0004674">
    <property type="term" value="F:protein serine/threonine kinase activity"/>
    <property type="evidence" value="ECO:0007669"/>
    <property type="project" value="UniProtKB-KW"/>
</dbReference>
<dbReference type="Gene3D" id="1.10.510.10">
    <property type="entry name" value="Transferase(Phosphotransferase) domain 1"/>
    <property type="match status" value="1"/>
</dbReference>
<keyword evidence="6" id="KW-1133">Transmembrane helix</keyword>
<keyword evidence="1" id="KW-0418">Kinase</keyword>
<feature type="compositionally biased region" description="Basic residues" evidence="5">
    <location>
        <begin position="1430"/>
        <end position="1441"/>
    </location>
</feature>
<dbReference type="InterPro" id="IPR051681">
    <property type="entry name" value="Ser/Thr_Kinases-Pseudokinases"/>
</dbReference>
<sequence>MPQARKQNYVDSLSEADRFVLEELEPTAFSFSLSSLPEESLNPSDTLQTPSSSGYTALESSELTEAFRILTSQKKEWTKVTSHPFTGVLIKTGNITDPQGVDVYSGYAMGDVLAPPEEVLNFIFNFASPERSAFSVKSDLERGELESVNEHHRIFYAAKRLPPPLNPRDIVARWVYKKLKDGRILISNASCEHRRMPLKESQSKGYVRIDLGGNESIFAAHATFFFFFSSFSSFFSYFYFLPFPQSHPGGYIPAVISNARIKLALGTVWESKEYFLMKSKIFEKEARESRGDSQSVDRISSASLQSDKSLTGTTSPTPGLMPQTPYRQTHTQEHTQEISKLLKEQEMNERDQLNSVMRTEELRETYIEWLPFDTWLTSYLRRIRRSIEVTTEPKETRWIFSPLSKMRYIGDDSVQFNREFRLFRQSHFHGSSMTRTCRRASIHAFAVWQLVNYASSSKIYDSSAAPVSTIEQQLVVMGAQSVLFACLLPWVSIYLFRQVLFLQYTQYSHRWRVTIHIEQCMFIVFLLTFLGLFLGFLVVLDYDYRLWNLCGEERYGINVDLCRGESDAWSFFKTPEMYLVNTIVFELSLCQDLPYFDVYKCINVFRFSIWTSIILFVASSIFCNPQEKPLCWVFLLMGLYGHRMNMENLGEKHNATKQAFSNMWTMYSEIYHYENKYHAQQEYLTEIQRGLLDEVMVQIQKLPKNEERSFINRISYGDIEFERRIGMGKFGLIFLGKFYNRTVAVKQLLPEILDHSTVMHFVAEIHILSCLRHPNILECVGAVLTIPHICLVMEYAKKGSLKEILRTSKGLSWRQEKKRMLTNICSGMNYLHTRERPVMHRDLKTDNCLVAGDMTVKVSDFGLARILPKRGAYTREKDSREDSPSHSKQNKKLQDDIQLSGRIGTPIYMAPEVIKGEQYSEKCDVYRRVRWCVGMLLADVIMDGRVKKLFAGAGDNGGSVKMSSYRLLKMVAEGWRVDIPPHLAYQVPSVVLMMHKCLAHDPNQRPSFRKLMDNLDAWSGNLDDTKVANLMNNVEPYTIDENEFIERCQALSGNHTFTAGEDFVAPGWFDVRSPDPATTTKIRVTELKHVSYKGRRSQCYVGLAKRNIKAPSHECMQWFWNWMEPERVRKNKEQGEIERSVVEEINEHHQIVSTTKNISKYSFLQPRQGVIRVLWKEITPRNYVMVSESCRHKDRPEMPNIVRTYFMACYIFETRSDGSTNVTYTVTFDIRGIFPDILIKYAIMRNLLHLREAADAVEKEETMDGVYAADSIDPLFDNVDHGYREDGAAVQDKGLNMLPNSSDGSQDGSQEDSLDSNTSNKSNPFSGKVGDLDAINNSIKSNDDEEKLDEAVNKVVGYLYEDVKEDGTFKGEEEELEEATKLQEEYTKLQESKTTLSVKMGSEDLQVYHVKEDEGLMQAPWVNKDDLKRDKRRSKKRKQKVVPHGVGWGP</sequence>
<dbReference type="GO" id="GO:0005524">
    <property type="term" value="F:ATP binding"/>
    <property type="evidence" value="ECO:0007669"/>
    <property type="project" value="UniProtKB-UniRule"/>
</dbReference>
<protein>
    <recommendedName>
        <fullName evidence="7">Protein kinase domain-containing protein</fullName>
    </recommendedName>
</protein>
<reference evidence="9" key="1">
    <citation type="journal article" date="2023" name="Commun. Biol.">
        <title>Genome analysis of Parmales, the sister group of diatoms, reveals the evolutionary specialization of diatoms from phago-mixotrophs to photoautotrophs.</title>
        <authorList>
            <person name="Ban H."/>
            <person name="Sato S."/>
            <person name="Yoshikawa S."/>
            <person name="Yamada K."/>
            <person name="Nakamura Y."/>
            <person name="Ichinomiya M."/>
            <person name="Sato N."/>
            <person name="Blanc-Mathieu R."/>
            <person name="Endo H."/>
            <person name="Kuwata A."/>
            <person name="Ogata H."/>
        </authorList>
    </citation>
    <scope>NUCLEOTIDE SEQUENCE [LARGE SCALE GENOMIC DNA]</scope>
</reference>
<feature type="compositionally biased region" description="Basic and acidic residues" evidence="5">
    <location>
        <begin position="873"/>
        <end position="885"/>
    </location>
</feature>
<keyword evidence="6" id="KW-0812">Transmembrane</keyword>
<dbReference type="SUPFAM" id="SSF56112">
    <property type="entry name" value="Protein kinase-like (PK-like)"/>
    <property type="match status" value="1"/>
</dbReference>
<dbReference type="Pfam" id="PF01852">
    <property type="entry name" value="START"/>
    <property type="match status" value="1"/>
</dbReference>
<dbReference type="PANTHER" id="PTHR44329">
    <property type="entry name" value="SERINE/THREONINE-PROTEIN KINASE TNNI3K-RELATED"/>
    <property type="match status" value="1"/>
</dbReference>
<feature type="region of interest" description="Disordered" evidence="5">
    <location>
        <begin position="1293"/>
        <end position="1346"/>
    </location>
</feature>
<dbReference type="InterPro" id="IPR000719">
    <property type="entry name" value="Prot_kinase_dom"/>
</dbReference>
<evidence type="ECO:0000256" key="5">
    <source>
        <dbReference type="SAM" id="MobiDB-lite"/>
    </source>
</evidence>
<keyword evidence="3 4" id="KW-0067">ATP-binding</keyword>
<feature type="transmembrane region" description="Helical" evidence="6">
    <location>
        <begin position="218"/>
        <end position="240"/>
    </location>
</feature>
<dbReference type="InterPro" id="IPR001245">
    <property type="entry name" value="Ser-Thr/Tyr_kinase_cat_dom"/>
</dbReference>
<dbReference type="PROSITE" id="PS00108">
    <property type="entry name" value="PROTEIN_KINASE_ST"/>
    <property type="match status" value="1"/>
</dbReference>
<dbReference type="InterPro" id="IPR011009">
    <property type="entry name" value="Kinase-like_dom_sf"/>
</dbReference>
<dbReference type="SMART" id="SM00220">
    <property type="entry name" value="S_TKc"/>
    <property type="match status" value="1"/>
</dbReference>
<dbReference type="SUPFAM" id="SSF55961">
    <property type="entry name" value="Bet v1-like"/>
    <property type="match status" value="2"/>
</dbReference>
<feature type="region of interest" description="Disordered" evidence="5">
    <location>
        <begin position="35"/>
        <end position="55"/>
    </location>
</feature>
<feature type="compositionally biased region" description="Low complexity" evidence="5">
    <location>
        <begin position="35"/>
        <end position="44"/>
    </location>
</feature>
<keyword evidence="2 4" id="KW-0547">Nucleotide-binding</keyword>
<dbReference type="InterPro" id="IPR002913">
    <property type="entry name" value="START_lipid-bd_dom"/>
</dbReference>
<dbReference type="Pfam" id="PF07714">
    <property type="entry name" value="PK_Tyr_Ser-Thr"/>
    <property type="match status" value="1"/>
</dbReference>
<evidence type="ECO:0000256" key="6">
    <source>
        <dbReference type="SAM" id="Phobius"/>
    </source>
</evidence>
<name>A0A9W7B3Y2_9STRA</name>
<keyword evidence="1" id="KW-0723">Serine/threonine-protein kinase</keyword>
<keyword evidence="1" id="KW-0808">Transferase</keyword>
<dbReference type="InterPro" id="IPR017441">
    <property type="entry name" value="Protein_kinase_ATP_BS"/>
</dbReference>
<dbReference type="EMBL" id="BLQM01000328">
    <property type="protein sequence ID" value="GMH83442.1"/>
    <property type="molecule type" value="Genomic_DNA"/>
</dbReference>
<dbReference type="InterPro" id="IPR008271">
    <property type="entry name" value="Ser/Thr_kinase_AS"/>
</dbReference>
<feature type="compositionally biased region" description="Polar residues" evidence="5">
    <location>
        <begin position="292"/>
        <end position="317"/>
    </location>
</feature>